<sequence length="222" mass="23418">MSSALTSTTTPPRSHTQRTHHIHSVSFSPSASVSASPVTTTTSVHSHSQSPSPKPRIFLSASSATLSWPVSPATTSPSSTATVISPSSMNMTVLTSSSIPQHTPSPAPLSKDEKLRRRASQPVLVRAYHPNMSPSKQTRRGPSLRAGIYGSITSGGGVHDRSELAPVQYPAAGMFTVHALLGSIGCSLPQFYEAAFDVVEVCDAYFHMPGHLSPEVVFGRGS</sequence>
<keyword evidence="2" id="KW-1185">Reference proteome</keyword>
<name>A0ACC3TR12_9ASCO</name>
<gene>
    <name evidence="1" type="ORF">V1517DRAFT_337650</name>
</gene>
<accession>A0ACC3TR12</accession>
<comment type="caution">
    <text evidence="1">The sequence shown here is derived from an EMBL/GenBank/DDBJ whole genome shotgun (WGS) entry which is preliminary data.</text>
</comment>
<protein>
    <submittedName>
        <fullName evidence="1">Uncharacterized protein</fullName>
    </submittedName>
</protein>
<reference evidence="2" key="1">
    <citation type="journal article" date="2024" name="Front. Bioeng. Biotechnol.">
        <title>Genome-scale model development and genomic sequencing of the oleaginous clade Lipomyces.</title>
        <authorList>
            <person name="Czajka J.J."/>
            <person name="Han Y."/>
            <person name="Kim J."/>
            <person name="Mondo S.J."/>
            <person name="Hofstad B.A."/>
            <person name="Robles A."/>
            <person name="Haridas S."/>
            <person name="Riley R."/>
            <person name="LaButti K."/>
            <person name="Pangilinan J."/>
            <person name="Andreopoulos W."/>
            <person name="Lipzen A."/>
            <person name="Yan J."/>
            <person name="Wang M."/>
            <person name="Ng V."/>
            <person name="Grigoriev I.V."/>
            <person name="Spatafora J.W."/>
            <person name="Magnuson J.K."/>
            <person name="Baker S.E."/>
            <person name="Pomraning K.R."/>
        </authorList>
    </citation>
    <scope>NUCLEOTIDE SEQUENCE [LARGE SCALE GENOMIC DNA]</scope>
    <source>
        <strain evidence="2">CBS 10300</strain>
    </source>
</reference>
<dbReference type="Proteomes" id="UP001489719">
    <property type="component" value="Unassembled WGS sequence"/>
</dbReference>
<proteinExistence type="predicted"/>
<organism evidence="1 2">
    <name type="scientific">Lipomyces orientalis</name>
    <dbReference type="NCBI Taxonomy" id="1233043"/>
    <lineage>
        <taxon>Eukaryota</taxon>
        <taxon>Fungi</taxon>
        <taxon>Dikarya</taxon>
        <taxon>Ascomycota</taxon>
        <taxon>Saccharomycotina</taxon>
        <taxon>Lipomycetes</taxon>
        <taxon>Lipomycetales</taxon>
        <taxon>Lipomycetaceae</taxon>
        <taxon>Lipomyces</taxon>
    </lineage>
</organism>
<dbReference type="EMBL" id="MU970059">
    <property type="protein sequence ID" value="KAK9323597.1"/>
    <property type="molecule type" value="Genomic_DNA"/>
</dbReference>
<evidence type="ECO:0000313" key="2">
    <source>
        <dbReference type="Proteomes" id="UP001489719"/>
    </source>
</evidence>
<evidence type="ECO:0000313" key="1">
    <source>
        <dbReference type="EMBL" id="KAK9323597.1"/>
    </source>
</evidence>